<gene>
    <name evidence="1" type="ORF">NEZAVI_LOCUS7957</name>
</gene>
<dbReference type="Proteomes" id="UP001152798">
    <property type="component" value="Chromosome 4"/>
</dbReference>
<protein>
    <submittedName>
        <fullName evidence="1">Uncharacterized protein</fullName>
    </submittedName>
</protein>
<keyword evidence="2" id="KW-1185">Reference proteome</keyword>
<dbReference type="EMBL" id="OV725080">
    <property type="protein sequence ID" value="CAH1398272.1"/>
    <property type="molecule type" value="Genomic_DNA"/>
</dbReference>
<sequence length="45" mass="5210">MFLYHTFRITVFACFLMFMTLTRPYPTKLVLSGTSCSQHCLRGSC</sequence>
<accession>A0A9P0HA97</accession>
<dbReference type="AlphaFoldDB" id="A0A9P0HA97"/>
<reference evidence="1" key="1">
    <citation type="submission" date="2022-01" db="EMBL/GenBank/DDBJ databases">
        <authorList>
            <person name="King R."/>
        </authorList>
    </citation>
    <scope>NUCLEOTIDE SEQUENCE</scope>
</reference>
<evidence type="ECO:0000313" key="2">
    <source>
        <dbReference type="Proteomes" id="UP001152798"/>
    </source>
</evidence>
<name>A0A9P0HA97_NEZVI</name>
<organism evidence="1 2">
    <name type="scientific">Nezara viridula</name>
    <name type="common">Southern green stink bug</name>
    <name type="synonym">Cimex viridulus</name>
    <dbReference type="NCBI Taxonomy" id="85310"/>
    <lineage>
        <taxon>Eukaryota</taxon>
        <taxon>Metazoa</taxon>
        <taxon>Ecdysozoa</taxon>
        <taxon>Arthropoda</taxon>
        <taxon>Hexapoda</taxon>
        <taxon>Insecta</taxon>
        <taxon>Pterygota</taxon>
        <taxon>Neoptera</taxon>
        <taxon>Paraneoptera</taxon>
        <taxon>Hemiptera</taxon>
        <taxon>Heteroptera</taxon>
        <taxon>Panheteroptera</taxon>
        <taxon>Pentatomomorpha</taxon>
        <taxon>Pentatomoidea</taxon>
        <taxon>Pentatomidae</taxon>
        <taxon>Pentatominae</taxon>
        <taxon>Nezara</taxon>
    </lineage>
</organism>
<proteinExistence type="predicted"/>
<evidence type="ECO:0000313" key="1">
    <source>
        <dbReference type="EMBL" id="CAH1398272.1"/>
    </source>
</evidence>